<dbReference type="eggNOG" id="COG0842">
    <property type="taxonomic scope" value="Bacteria"/>
</dbReference>
<evidence type="ECO:0000313" key="2">
    <source>
        <dbReference type="EMBL" id="EOD65368.1"/>
    </source>
</evidence>
<keyword evidence="1" id="KW-0812">Transmembrane</keyword>
<keyword evidence="3" id="KW-1185">Reference proteome</keyword>
<keyword evidence="1" id="KW-0472">Membrane</keyword>
<sequence length="48" mass="4813">VSLLADAVRGLLGGGPVAGPLGGALAWSAGVLLVFFPLAIRAYHRRVG</sequence>
<gene>
    <name evidence="2" type="ORF">H480_26997</name>
</gene>
<feature type="transmembrane region" description="Helical" evidence="1">
    <location>
        <begin position="20"/>
        <end position="40"/>
    </location>
</feature>
<comment type="caution">
    <text evidence="2">The sequence shown here is derived from an EMBL/GenBank/DDBJ whole genome shotgun (WGS) entry which is preliminary data.</text>
</comment>
<reference evidence="2 3" key="1">
    <citation type="submission" date="2013-02" db="EMBL/GenBank/DDBJ databases">
        <title>Draft genome sequence of Amycolatopsis vancoresmycina strain DSM 44592T.</title>
        <authorList>
            <person name="Kumar S."/>
            <person name="Kaur N."/>
            <person name="Kaur C."/>
            <person name="Raghava G.P.S."/>
            <person name="Mayilraj S."/>
        </authorList>
    </citation>
    <scope>NUCLEOTIDE SEQUENCE [LARGE SCALE GENOMIC DNA]</scope>
    <source>
        <strain evidence="2 3">DSM 44592</strain>
    </source>
</reference>
<dbReference type="AlphaFoldDB" id="R1G1F4"/>
<evidence type="ECO:0000313" key="3">
    <source>
        <dbReference type="Proteomes" id="UP000014139"/>
    </source>
</evidence>
<organism evidence="2 3">
    <name type="scientific">Amycolatopsis vancoresmycina DSM 44592</name>
    <dbReference type="NCBI Taxonomy" id="1292037"/>
    <lineage>
        <taxon>Bacteria</taxon>
        <taxon>Bacillati</taxon>
        <taxon>Actinomycetota</taxon>
        <taxon>Actinomycetes</taxon>
        <taxon>Pseudonocardiales</taxon>
        <taxon>Pseudonocardiaceae</taxon>
        <taxon>Amycolatopsis</taxon>
    </lineage>
</organism>
<protein>
    <submittedName>
        <fullName evidence="2">ABC transporter</fullName>
    </submittedName>
</protein>
<evidence type="ECO:0000256" key="1">
    <source>
        <dbReference type="SAM" id="Phobius"/>
    </source>
</evidence>
<name>R1G1F4_9PSEU</name>
<proteinExistence type="predicted"/>
<dbReference type="PATRIC" id="fig|1292037.4.peg.5094"/>
<keyword evidence="1" id="KW-1133">Transmembrane helix</keyword>
<accession>R1G1F4</accession>
<dbReference type="Proteomes" id="UP000014139">
    <property type="component" value="Unassembled WGS sequence"/>
</dbReference>
<feature type="non-terminal residue" evidence="2">
    <location>
        <position position="1"/>
    </location>
</feature>
<dbReference type="EMBL" id="AOUO01000414">
    <property type="protein sequence ID" value="EOD65368.1"/>
    <property type="molecule type" value="Genomic_DNA"/>
</dbReference>